<comment type="caution">
    <text evidence="2">The sequence shown here is derived from an EMBL/GenBank/DDBJ whole genome shotgun (WGS) entry which is preliminary data.</text>
</comment>
<feature type="transmembrane region" description="Helical" evidence="1">
    <location>
        <begin position="33"/>
        <end position="56"/>
    </location>
</feature>
<dbReference type="GeneID" id="97243509"/>
<feature type="transmembrane region" description="Helical" evidence="1">
    <location>
        <begin position="177"/>
        <end position="198"/>
    </location>
</feature>
<dbReference type="OrthoDB" id="9811204at2"/>
<keyword evidence="1" id="KW-0472">Membrane</keyword>
<keyword evidence="1" id="KW-0812">Transmembrane</keyword>
<gene>
    <name evidence="2" type="ORF">AUP44_20655</name>
</gene>
<dbReference type="AlphaFoldDB" id="A0A162LVA0"/>
<accession>A0A162LVA0</accession>
<reference evidence="2 3" key="1">
    <citation type="submission" date="2015-12" db="EMBL/GenBank/DDBJ databases">
        <title>Genome sequence of Tistrella mobilis MCCC 1A02139.</title>
        <authorList>
            <person name="Lu L."/>
            <person name="Lai Q."/>
            <person name="Shao Z."/>
            <person name="Qian P."/>
        </authorList>
    </citation>
    <scope>NUCLEOTIDE SEQUENCE [LARGE SCALE GENOMIC DNA]</scope>
    <source>
        <strain evidence="2 3">MCCC 1A02139</strain>
    </source>
</reference>
<evidence type="ECO:0000256" key="1">
    <source>
        <dbReference type="SAM" id="Phobius"/>
    </source>
</evidence>
<evidence type="ECO:0000313" key="2">
    <source>
        <dbReference type="EMBL" id="KYO57321.1"/>
    </source>
</evidence>
<evidence type="ECO:0000313" key="3">
    <source>
        <dbReference type="Proteomes" id="UP000075787"/>
    </source>
</evidence>
<feature type="transmembrane region" description="Helical" evidence="1">
    <location>
        <begin position="132"/>
        <end position="165"/>
    </location>
</feature>
<dbReference type="RefSeq" id="WP_062761624.1">
    <property type="nucleotide sequence ID" value="NZ_CP121045.1"/>
</dbReference>
<protein>
    <recommendedName>
        <fullName evidence="4">Yip1 domain-containing protein</fullName>
    </recommendedName>
</protein>
<sequence length="201" mass="21315">MSAGGGDLLRGIRGGLGLARFDRRALELLRIDVGGFWHSFMALLLAVPGYLLLYSLPVPGEGLTPPSPDEEAAADVIATMAAGTDHFGLLGDVLVDLLAWASFPLVLLILARRTGVDRGFVPYVVARNWLSMVQVYVMVAVIATAGVLPAPLAGLLTTLALAALIGMEWFMTRLTLGLNSGAVTLIVLMAILWPILLARLL</sequence>
<feature type="transmembrane region" description="Helical" evidence="1">
    <location>
        <begin position="93"/>
        <end position="111"/>
    </location>
</feature>
<proteinExistence type="predicted"/>
<keyword evidence="1" id="KW-1133">Transmembrane helix</keyword>
<dbReference type="Proteomes" id="UP000075787">
    <property type="component" value="Unassembled WGS sequence"/>
</dbReference>
<organism evidence="2 3">
    <name type="scientific">Tistrella mobilis</name>
    <dbReference type="NCBI Taxonomy" id="171437"/>
    <lineage>
        <taxon>Bacteria</taxon>
        <taxon>Pseudomonadati</taxon>
        <taxon>Pseudomonadota</taxon>
        <taxon>Alphaproteobacteria</taxon>
        <taxon>Geminicoccales</taxon>
        <taxon>Geminicoccaceae</taxon>
        <taxon>Tistrella</taxon>
    </lineage>
</organism>
<evidence type="ECO:0008006" key="4">
    <source>
        <dbReference type="Google" id="ProtNLM"/>
    </source>
</evidence>
<dbReference type="EMBL" id="LPZR01000028">
    <property type="protein sequence ID" value="KYO57321.1"/>
    <property type="molecule type" value="Genomic_DNA"/>
</dbReference>
<name>A0A162LVA0_9PROT</name>